<proteinExistence type="predicted"/>
<protein>
    <submittedName>
        <fullName evidence="1">Uncharacterized protein</fullName>
    </submittedName>
</protein>
<sequence>MTFVPNLEEGVNLLETKQVEGVVANYVSLKYLLRDKVRTYGLQELIIGSTELAFAVKNPQTLKQINEALTELQDKNEIYPICKQWLDNDAKLCLI</sequence>
<dbReference type="RefSeq" id="WP_131777481.1">
    <property type="nucleotide sequence ID" value="NZ_BMOB01000016.1"/>
</dbReference>
<dbReference type="Proteomes" id="UP000630149">
    <property type="component" value="Unassembled WGS sequence"/>
</dbReference>
<organism evidence="1 2">
    <name type="scientific">Legionella impletisoli</name>
    <dbReference type="NCBI Taxonomy" id="343510"/>
    <lineage>
        <taxon>Bacteria</taxon>
        <taxon>Pseudomonadati</taxon>
        <taxon>Pseudomonadota</taxon>
        <taxon>Gammaproteobacteria</taxon>
        <taxon>Legionellales</taxon>
        <taxon>Legionellaceae</taxon>
        <taxon>Legionella</taxon>
    </lineage>
</organism>
<dbReference type="OrthoDB" id="32619at118969"/>
<dbReference type="SUPFAM" id="SSF53850">
    <property type="entry name" value="Periplasmic binding protein-like II"/>
    <property type="match status" value="1"/>
</dbReference>
<keyword evidence="2" id="KW-1185">Reference proteome</keyword>
<evidence type="ECO:0000313" key="2">
    <source>
        <dbReference type="Proteomes" id="UP000630149"/>
    </source>
</evidence>
<accession>A0A917JYX0</accession>
<name>A0A917JYX0_9GAMM</name>
<comment type="caution">
    <text evidence="1">The sequence shown here is derived from an EMBL/GenBank/DDBJ whole genome shotgun (WGS) entry which is preliminary data.</text>
</comment>
<gene>
    <name evidence="1" type="ORF">GCM10007966_22580</name>
</gene>
<reference evidence="1" key="1">
    <citation type="journal article" date="2014" name="Int. J. Syst. Evol. Microbiol.">
        <title>Complete genome sequence of Corynebacterium casei LMG S-19264T (=DSM 44701T), isolated from a smear-ripened cheese.</title>
        <authorList>
            <consortium name="US DOE Joint Genome Institute (JGI-PGF)"/>
            <person name="Walter F."/>
            <person name="Albersmeier A."/>
            <person name="Kalinowski J."/>
            <person name="Ruckert C."/>
        </authorList>
    </citation>
    <scope>NUCLEOTIDE SEQUENCE</scope>
    <source>
        <strain evidence="1">JCM 13919</strain>
    </source>
</reference>
<reference evidence="1" key="2">
    <citation type="submission" date="2020-09" db="EMBL/GenBank/DDBJ databases">
        <authorList>
            <person name="Sun Q."/>
            <person name="Ohkuma M."/>
        </authorList>
    </citation>
    <scope>NUCLEOTIDE SEQUENCE</scope>
    <source>
        <strain evidence="1">JCM 13919</strain>
    </source>
</reference>
<dbReference type="Gene3D" id="3.40.190.10">
    <property type="entry name" value="Periplasmic binding protein-like II"/>
    <property type="match status" value="2"/>
</dbReference>
<dbReference type="AlphaFoldDB" id="A0A917JYX0"/>
<evidence type="ECO:0000313" key="1">
    <source>
        <dbReference type="EMBL" id="GGI93488.1"/>
    </source>
</evidence>
<dbReference type="EMBL" id="BMOB01000016">
    <property type="protein sequence ID" value="GGI93488.1"/>
    <property type="molecule type" value="Genomic_DNA"/>
</dbReference>